<organism evidence="7 8">
    <name type="scientific">Treponema parvum</name>
    <dbReference type="NCBI Taxonomy" id="138851"/>
    <lineage>
        <taxon>Bacteria</taxon>
        <taxon>Pseudomonadati</taxon>
        <taxon>Spirochaetota</taxon>
        <taxon>Spirochaetia</taxon>
        <taxon>Spirochaetales</taxon>
        <taxon>Treponemataceae</taxon>
        <taxon>Treponema</taxon>
    </lineage>
</organism>
<feature type="transmembrane region" description="Helical" evidence="6">
    <location>
        <begin position="49"/>
        <end position="67"/>
    </location>
</feature>
<keyword evidence="6" id="KW-1133">Transmembrane helix</keyword>
<dbReference type="Pfam" id="PF12831">
    <property type="entry name" value="FAD_oxidored"/>
    <property type="match status" value="2"/>
</dbReference>
<evidence type="ECO:0000256" key="2">
    <source>
        <dbReference type="ARBA" id="ARBA00022723"/>
    </source>
</evidence>
<sequence length="399" mass="43556">MTDYVLERERKLPLTSYYDIVVVGAGIAGAAAALAASRHNKKVLLVERMYAIGGLATLGLITIYLPLCDGTGRQVCFGLNDEFLKLAISRGYEDKYPDTWLPRPSHEHHGQRFEAGYNAQVFAVLLEQELLKAGCTVLYGTFAASVIKKNSVIDSVIIENKDGRQAIKTHAVIDATGDADICAMAGAKTAVFSDGNPLAAWFYETAEGKTKRRMLGAADVLSVNPFAEAPCRIESKRYSGLDAAEVSEMTIASHKASLDEFFKNGNVSQTHSLTALAAIPQLRKTRRLVGNYEMNTFQRHEYMRDSIGLIGDWRKDGPVYELPFGSLFSDTVPNLASVGRCISVSDDMWDITRVIPPSVVTGQAAGTAFSLCSDLTALDVDVLQKTLHDDGVVIHEREL</sequence>
<dbReference type="GO" id="GO:0016491">
    <property type="term" value="F:oxidoreductase activity"/>
    <property type="evidence" value="ECO:0007669"/>
    <property type="project" value="UniProtKB-KW"/>
</dbReference>
<keyword evidence="1" id="KW-0004">4Fe-4S</keyword>
<dbReference type="GO" id="GO:0051539">
    <property type="term" value="F:4 iron, 4 sulfur cluster binding"/>
    <property type="evidence" value="ECO:0007669"/>
    <property type="project" value="UniProtKB-KW"/>
</dbReference>
<name>A0A975ICB9_9SPIR</name>
<evidence type="ECO:0000256" key="6">
    <source>
        <dbReference type="SAM" id="Phobius"/>
    </source>
</evidence>
<reference evidence="7" key="1">
    <citation type="submission" date="2020-05" db="EMBL/GenBank/DDBJ databases">
        <authorList>
            <person name="Zeng H."/>
            <person name="Chan Y.K."/>
            <person name="Watt R.M."/>
        </authorList>
    </citation>
    <scope>NUCLEOTIDE SEQUENCE</scope>
    <source>
        <strain evidence="7">ATCC 700773</strain>
    </source>
</reference>
<evidence type="ECO:0000256" key="5">
    <source>
        <dbReference type="ARBA" id="ARBA00023014"/>
    </source>
</evidence>
<keyword evidence="6" id="KW-0472">Membrane</keyword>
<dbReference type="InterPro" id="IPR039650">
    <property type="entry name" value="HdrA-like"/>
</dbReference>
<dbReference type="InterPro" id="IPR036188">
    <property type="entry name" value="FAD/NAD-bd_sf"/>
</dbReference>
<feature type="transmembrane region" description="Helical" evidence="6">
    <location>
        <begin position="20"/>
        <end position="37"/>
    </location>
</feature>
<dbReference type="PANTHER" id="PTHR43498">
    <property type="entry name" value="FERREDOXIN:COB-COM HETERODISULFIDE REDUCTASE SUBUNIT A"/>
    <property type="match status" value="1"/>
</dbReference>
<keyword evidence="6" id="KW-0812">Transmembrane</keyword>
<dbReference type="PANTHER" id="PTHR43498:SF1">
    <property type="entry name" value="COB--COM HETERODISULFIDE REDUCTASE IRON-SULFUR SUBUNIT A"/>
    <property type="match status" value="1"/>
</dbReference>
<evidence type="ECO:0000313" key="7">
    <source>
        <dbReference type="EMBL" id="QTQ11622.1"/>
    </source>
</evidence>
<dbReference type="AlphaFoldDB" id="A0A975ICB9"/>
<evidence type="ECO:0000256" key="4">
    <source>
        <dbReference type="ARBA" id="ARBA00023004"/>
    </source>
</evidence>
<dbReference type="RefSeq" id="WP_210118416.1">
    <property type="nucleotide sequence ID" value="NZ_CP054257.1"/>
</dbReference>
<dbReference type="Proteomes" id="UP000671995">
    <property type="component" value="Chromosome"/>
</dbReference>
<dbReference type="SUPFAM" id="SSF51905">
    <property type="entry name" value="FAD/NAD(P)-binding domain"/>
    <property type="match status" value="1"/>
</dbReference>
<evidence type="ECO:0000256" key="3">
    <source>
        <dbReference type="ARBA" id="ARBA00023002"/>
    </source>
</evidence>
<evidence type="ECO:0000313" key="8">
    <source>
        <dbReference type="Proteomes" id="UP000671995"/>
    </source>
</evidence>
<gene>
    <name evidence="7" type="ORF">HRI96_05035</name>
</gene>
<dbReference type="GO" id="GO:0046872">
    <property type="term" value="F:metal ion binding"/>
    <property type="evidence" value="ECO:0007669"/>
    <property type="project" value="UniProtKB-KW"/>
</dbReference>
<reference evidence="7" key="2">
    <citation type="journal article" date="2021" name="Microbiol. Resour. Announc.">
        <title>Complete Genome Sequences of Three Human Oral Treponema parvum Isolates.</title>
        <authorList>
            <person name="Zeng H."/>
            <person name="Watt R.M."/>
        </authorList>
    </citation>
    <scope>NUCLEOTIDE SEQUENCE</scope>
    <source>
        <strain evidence="7">ATCC 700773</strain>
    </source>
</reference>
<keyword evidence="3" id="KW-0560">Oxidoreductase</keyword>
<evidence type="ECO:0000256" key="1">
    <source>
        <dbReference type="ARBA" id="ARBA00022485"/>
    </source>
</evidence>
<dbReference type="EMBL" id="CP054257">
    <property type="protein sequence ID" value="QTQ11622.1"/>
    <property type="molecule type" value="Genomic_DNA"/>
</dbReference>
<protein>
    <submittedName>
        <fullName evidence="7">FAD-dependent oxidoreductase</fullName>
    </submittedName>
</protein>
<dbReference type="Gene3D" id="3.50.50.60">
    <property type="entry name" value="FAD/NAD(P)-binding domain"/>
    <property type="match status" value="1"/>
</dbReference>
<keyword evidence="5" id="KW-0411">Iron-sulfur</keyword>
<keyword evidence="2" id="KW-0479">Metal-binding</keyword>
<keyword evidence="4" id="KW-0408">Iron</keyword>
<proteinExistence type="predicted"/>
<accession>A0A975ICB9</accession>